<feature type="non-terminal residue" evidence="2">
    <location>
        <position position="1"/>
    </location>
</feature>
<sequence length="473" mass="51243">MSGRSSHSQAEEALRAVHFDLLRQLQSAVRTIILTSTVGNSCVRCSDGLCTQLFRIVRSCLLAGCRRFSGSDPSIDDLLFLLVVPEFIGAFSHDLDFVAYLFIGRAAATFARQLFADELRVAHFYQECAIMFDEELHLAFVSSLLALENVNFHPDSPLLAQMCLSASLEDLSFSVVPWSRKTADPRASRKNDHTAAAKPDQVLPKSDFGARVSKGTTDNIFAAFWAGKEEREEQVGALAEGKEQREEQVGVSGDLEQASGGGLDKSQQVDESLPRTAETAASEGDQALLAEEEAACEERREEGDEEADEDEEADAIVDDISLKASKLSKDLFQLTEFKPQEMYKMTEFNQKALLRKALSSCTSVLVLEDAADQEVEASAEALQDGGVGETLPEAVLATSWHGRALGGSAVDLGAGIQDAFGLDAALKVDAVPEVGLSLRDLALVGKSRSRLGQRRSSAPMLGRRVALPARIEE</sequence>
<dbReference type="AlphaFoldDB" id="A0A813HVJ3"/>
<feature type="region of interest" description="Disordered" evidence="1">
    <location>
        <begin position="184"/>
        <end position="210"/>
    </location>
</feature>
<evidence type="ECO:0000313" key="3">
    <source>
        <dbReference type="Proteomes" id="UP000654075"/>
    </source>
</evidence>
<name>A0A813HVJ3_POLGL</name>
<feature type="compositionally biased region" description="Basic and acidic residues" evidence="1">
    <location>
        <begin position="234"/>
        <end position="248"/>
    </location>
</feature>
<organism evidence="2 3">
    <name type="scientific">Polarella glacialis</name>
    <name type="common">Dinoflagellate</name>
    <dbReference type="NCBI Taxonomy" id="89957"/>
    <lineage>
        <taxon>Eukaryota</taxon>
        <taxon>Sar</taxon>
        <taxon>Alveolata</taxon>
        <taxon>Dinophyceae</taxon>
        <taxon>Suessiales</taxon>
        <taxon>Suessiaceae</taxon>
        <taxon>Polarella</taxon>
    </lineage>
</organism>
<dbReference type="InterPro" id="IPR037213">
    <property type="entry name" value="Run_dom_sf"/>
</dbReference>
<evidence type="ECO:0000313" key="2">
    <source>
        <dbReference type="EMBL" id="CAE8641516.1"/>
    </source>
</evidence>
<comment type="caution">
    <text evidence="2">The sequence shown here is derived from an EMBL/GenBank/DDBJ whole genome shotgun (WGS) entry which is preliminary data.</text>
</comment>
<protein>
    <submittedName>
        <fullName evidence="2">Uncharacterized protein</fullName>
    </submittedName>
</protein>
<feature type="compositionally biased region" description="Basic and acidic residues" evidence="1">
    <location>
        <begin position="184"/>
        <end position="195"/>
    </location>
</feature>
<proteinExistence type="predicted"/>
<accession>A0A813HVJ3</accession>
<keyword evidence="3" id="KW-1185">Reference proteome</keyword>
<reference evidence="2" key="1">
    <citation type="submission" date="2021-02" db="EMBL/GenBank/DDBJ databases">
        <authorList>
            <person name="Dougan E. K."/>
            <person name="Rhodes N."/>
            <person name="Thang M."/>
            <person name="Chan C."/>
        </authorList>
    </citation>
    <scope>NUCLEOTIDE SEQUENCE</scope>
</reference>
<evidence type="ECO:0000256" key="1">
    <source>
        <dbReference type="SAM" id="MobiDB-lite"/>
    </source>
</evidence>
<gene>
    <name evidence="2" type="ORF">PGLA1383_LOCUS56140</name>
</gene>
<feature type="compositionally biased region" description="Acidic residues" evidence="1">
    <location>
        <begin position="303"/>
        <end position="313"/>
    </location>
</feature>
<dbReference type="EMBL" id="CAJNNV010032919">
    <property type="protein sequence ID" value="CAE8641516.1"/>
    <property type="molecule type" value="Genomic_DNA"/>
</dbReference>
<dbReference type="OrthoDB" id="423604at2759"/>
<dbReference type="Proteomes" id="UP000654075">
    <property type="component" value="Unassembled WGS sequence"/>
</dbReference>
<feature type="region of interest" description="Disordered" evidence="1">
    <location>
        <begin position="234"/>
        <end position="313"/>
    </location>
</feature>
<dbReference type="SUPFAM" id="SSF140741">
    <property type="entry name" value="RUN domain-like"/>
    <property type="match status" value="1"/>
</dbReference>